<keyword evidence="4" id="KW-1185">Reference proteome</keyword>
<organism evidence="3 4">
    <name type="scientific">Colletotrichum lupini</name>
    <dbReference type="NCBI Taxonomy" id="145971"/>
    <lineage>
        <taxon>Eukaryota</taxon>
        <taxon>Fungi</taxon>
        <taxon>Dikarya</taxon>
        <taxon>Ascomycota</taxon>
        <taxon>Pezizomycotina</taxon>
        <taxon>Sordariomycetes</taxon>
        <taxon>Hypocreomycetidae</taxon>
        <taxon>Glomerellales</taxon>
        <taxon>Glomerellaceae</taxon>
        <taxon>Colletotrichum</taxon>
        <taxon>Colletotrichum acutatum species complex</taxon>
    </lineage>
</organism>
<dbReference type="GeneID" id="73350289"/>
<feature type="compositionally biased region" description="Basic residues" evidence="1">
    <location>
        <begin position="331"/>
        <end position="342"/>
    </location>
</feature>
<evidence type="ECO:0000256" key="1">
    <source>
        <dbReference type="SAM" id="MobiDB-lite"/>
    </source>
</evidence>
<keyword evidence="2" id="KW-0472">Membrane</keyword>
<proteinExistence type="predicted"/>
<dbReference type="KEGG" id="clup:CLUP02_16357"/>
<reference evidence="3" key="1">
    <citation type="journal article" date="2021" name="Mol. Plant Microbe Interact.">
        <title>Complete Genome Sequence of the Plant-Pathogenic Fungus Colletotrichum lupini.</title>
        <authorList>
            <person name="Baroncelli R."/>
            <person name="Pensec F."/>
            <person name="Da Lio D."/>
            <person name="Boufleur T."/>
            <person name="Vicente I."/>
            <person name="Sarrocco S."/>
            <person name="Picot A."/>
            <person name="Baraldi E."/>
            <person name="Sukno S."/>
            <person name="Thon M."/>
            <person name="Le Floch G."/>
        </authorList>
    </citation>
    <scope>NUCLEOTIDE SEQUENCE</scope>
    <source>
        <strain evidence="3">IMI 504893</strain>
    </source>
</reference>
<dbReference type="AlphaFoldDB" id="A0A9Q8T8A1"/>
<gene>
    <name evidence="3" type="ORF">CLUP02_16357</name>
</gene>
<evidence type="ECO:0000313" key="4">
    <source>
        <dbReference type="Proteomes" id="UP000830671"/>
    </source>
</evidence>
<feature type="region of interest" description="Disordered" evidence="1">
    <location>
        <begin position="783"/>
        <end position="812"/>
    </location>
</feature>
<evidence type="ECO:0000313" key="3">
    <source>
        <dbReference type="EMBL" id="UQC90825.1"/>
    </source>
</evidence>
<keyword evidence="2" id="KW-1133">Transmembrane helix</keyword>
<keyword evidence="2" id="KW-0812">Transmembrane</keyword>
<feature type="compositionally biased region" description="Basic and acidic residues" evidence="1">
    <location>
        <begin position="788"/>
        <end position="812"/>
    </location>
</feature>
<evidence type="ECO:0000256" key="2">
    <source>
        <dbReference type="SAM" id="Phobius"/>
    </source>
</evidence>
<feature type="transmembrane region" description="Helical" evidence="2">
    <location>
        <begin position="294"/>
        <end position="312"/>
    </location>
</feature>
<dbReference type="EMBL" id="CP019481">
    <property type="protein sequence ID" value="UQC90825.1"/>
    <property type="molecule type" value="Genomic_DNA"/>
</dbReference>
<feature type="region of interest" description="Disordered" evidence="1">
    <location>
        <begin position="323"/>
        <end position="346"/>
    </location>
</feature>
<dbReference type="RefSeq" id="XP_049152426.1">
    <property type="nucleotide sequence ID" value="XM_049295279.1"/>
</dbReference>
<feature type="transmembrane region" description="Helical" evidence="2">
    <location>
        <begin position="99"/>
        <end position="120"/>
    </location>
</feature>
<dbReference type="Proteomes" id="UP000830671">
    <property type="component" value="Chromosome 9"/>
</dbReference>
<protein>
    <submittedName>
        <fullName evidence="3">Uncharacterized protein</fullName>
    </submittedName>
</protein>
<name>A0A9Q8T8A1_9PEZI</name>
<sequence length="925" mass="102936">MCLLTVIGYRPAEPLDHLSCSPRLWFNGGAALRITQNIYNGFLSSRGGACPHGLKRCRGGTHTRVSHLPYVCLFDSSRLQSTFGNGKTPGASFRHYFRLHVFSVLGGLGASLVILVRFFFATLFAQTAQSENDTSAKLMFTQQRYFFAASDHPHCPGQGNKCRNGKMCLLSASSAPSFPHAARLYPSNGCRQRVVSPRKAGETKRMWHYHPWCPDPSLVVGRRYAPRRALSLRENRRVAAYCRNCIGRKAYDLAIYRHRRLGLDHEGIITSRTLGQQVAPCFGFRVTVSYAKKFAIVILNSFLCLGMFAAGLRRRASQSETAAILKSAPTHPRRQRTGRPHLSHQAPLGGLSQSPEAFMLDSLSLRGRRKSRAYGKIWGFWYGLGRAAARHIKVFPPTTMTFRQVGAITEWGLISDRLDGYCHFLREAFGFAQSTQMFGPFALLAFAYLAIAGRDAQATFTWRDITYLAETGGQTWADDITFGEVVEKYVCNIGEVSNEVDGGEVNFHNSRIRGKPEIVPMIAAASVSSLKNCNAGWLTDTTSLSWNLLLMSKGDWHIARQGWWVFDDIHSDKDARNRPLLNPPPANDEPRHSITKCLVLWLPLMRKPDTRRYINSQVSSPSDGHCTYSIPRLFDELTTELDTTCSCSASAAKRYAKMKTNTILCLGPERRTQAAVRLQKSPLSLCSFGKHGMNTVFRFRPKKGTYFNTATTDTNSEWVSRLCDEVKFAVSPAHSINRPLTPFFASSFHHRKAKDHAEILGVAGSSHRDSRVQQVVDQCHEPGLAIARPDKSRSQRRPQPEPKLVDAVPRRTASDGVVQQDPWCFHGDTILGLPSHCAVGGTRHVPWGERSCLFLGTVVQDVVTRQGGNRDDISAREGPYGRRGSSDTVGQVVQVLPGFHLLRTADSGFGSAVTRRSFTDRDSHA</sequence>
<accession>A0A9Q8T8A1</accession>